<evidence type="ECO:0000256" key="5">
    <source>
        <dbReference type="PROSITE-ProRule" id="PRU00108"/>
    </source>
</evidence>
<reference evidence="9" key="2">
    <citation type="submission" date="2010-07" db="EMBL/GenBank/DDBJ databases">
        <authorList>
            <consortium name="The Broad Institute Genome Sequencing Platform"/>
            <consortium name="Broad Institute Genome Sequencing Center for Infectious Disease"/>
            <person name="Ma L.-J."/>
            <person name="Dead R."/>
            <person name="Young S."/>
            <person name="Zeng Q."/>
            <person name="Koehrsen M."/>
            <person name="Alvarado L."/>
            <person name="Berlin A."/>
            <person name="Chapman S.B."/>
            <person name="Chen Z."/>
            <person name="Freedman E."/>
            <person name="Gellesch M."/>
            <person name="Goldberg J."/>
            <person name="Griggs A."/>
            <person name="Gujja S."/>
            <person name="Heilman E.R."/>
            <person name="Heiman D."/>
            <person name="Hepburn T."/>
            <person name="Howarth C."/>
            <person name="Jen D."/>
            <person name="Larson L."/>
            <person name="Mehta T."/>
            <person name="Neiman D."/>
            <person name="Pearson M."/>
            <person name="Roberts A."/>
            <person name="Saif S."/>
            <person name="Shea T."/>
            <person name="Shenoy N."/>
            <person name="Sisk P."/>
            <person name="Stolte C."/>
            <person name="Sykes S."/>
            <person name="Walk T."/>
            <person name="White J."/>
            <person name="Yandava C."/>
            <person name="Haas B."/>
            <person name="Nusbaum C."/>
            <person name="Birren B."/>
        </authorList>
    </citation>
    <scope>NUCLEOTIDE SEQUENCE</scope>
    <source>
        <strain evidence="9">R3-111a-1</strain>
    </source>
</reference>
<feature type="region of interest" description="Disordered" evidence="6">
    <location>
        <begin position="353"/>
        <end position="389"/>
    </location>
</feature>
<dbReference type="Gene3D" id="1.10.10.60">
    <property type="entry name" value="Homeodomain-like"/>
    <property type="match status" value="1"/>
</dbReference>
<evidence type="ECO:0000256" key="4">
    <source>
        <dbReference type="PROSITE-ProRule" id="PRU00042"/>
    </source>
</evidence>
<dbReference type="GeneID" id="20343227"/>
<feature type="region of interest" description="Disordered" evidence="6">
    <location>
        <begin position="180"/>
        <end position="226"/>
    </location>
</feature>
<keyword evidence="4" id="KW-0862">Zinc</keyword>
<evidence type="ECO:0000313" key="11">
    <source>
        <dbReference type="Proteomes" id="UP000006039"/>
    </source>
</evidence>
<dbReference type="SUPFAM" id="SSF46689">
    <property type="entry name" value="Homeodomain-like"/>
    <property type="match status" value="1"/>
</dbReference>
<reference evidence="10" key="4">
    <citation type="journal article" date="2015" name="G3 (Bethesda)">
        <title>Genome sequences of three phytopathogenic species of the Magnaporthaceae family of fungi.</title>
        <authorList>
            <person name="Okagaki L.H."/>
            <person name="Nunes C.C."/>
            <person name="Sailsbery J."/>
            <person name="Clay B."/>
            <person name="Brown D."/>
            <person name="John T."/>
            <person name="Oh Y."/>
            <person name="Young N."/>
            <person name="Fitzgerald M."/>
            <person name="Haas B.J."/>
            <person name="Zeng Q."/>
            <person name="Young S."/>
            <person name="Adiconis X."/>
            <person name="Fan L."/>
            <person name="Levin J.Z."/>
            <person name="Mitchell T.K."/>
            <person name="Okubara P.A."/>
            <person name="Farman M.L."/>
            <person name="Kohn L.M."/>
            <person name="Birren B."/>
            <person name="Ma L.-J."/>
            <person name="Dean R.A."/>
        </authorList>
    </citation>
    <scope>NUCLEOTIDE SEQUENCE</scope>
    <source>
        <strain evidence="10">R3-111a-1</strain>
    </source>
</reference>
<dbReference type="Pfam" id="PF03221">
    <property type="entry name" value="HTH_Tnp_Tc5"/>
    <property type="match status" value="1"/>
</dbReference>
<feature type="compositionally biased region" description="Low complexity" evidence="6">
    <location>
        <begin position="353"/>
        <end position="364"/>
    </location>
</feature>
<dbReference type="eggNOG" id="KOG0773">
    <property type="taxonomic scope" value="Eukaryota"/>
</dbReference>
<dbReference type="GO" id="GO:0005634">
    <property type="term" value="C:nucleus"/>
    <property type="evidence" value="ECO:0007669"/>
    <property type="project" value="UniProtKB-SubCell"/>
</dbReference>
<dbReference type="InterPro" id="IPR050224">
    <property type="entry name" value="TALE_homeobox"/>
</dbReference>
<keyword evidence="4" id="KW-0479">Metal-binding</keyword>
<feature type="compositionally biased region" description="Low complexity" evidence="6">
    <location>
        <begin position="204"/>
        <end position="213"/>
    </location>
</feature>
<dbReference type="CDD" id="cd00086">
    <property type="entry name" value="homeodomain"/>
    <property type="match status" value="1"/>
</dbReference>
<dbReference type="SMART" id="SM00389">
    <property type="entry name" value="HOX"/>
    <property type="match status" value="1"/>
</dbReference>
<keyword evidence="4" id="KW-0863">Zinc-finger</keyword>
<evidence type="ECO:0000259" key="7">
    <source>
        <dbReference type="PROSITE" id="PS50071"/>
    </source>
</evidence>
<evidence type="ECO:0008006" key="12">
    <source>
        <dbReference type="Google" id="ProtNLM"/>
    </source>
</evidence>
<evidence type="ECO:0000256" key="6">
    <source>
        <dbReference type="SAM" id="MobiDB-lite"/>
    </source>
</evidence>
<keyword evidence="3 5" id="KW-0539">Nucleus</keyword>
<dbReference type="GO" id="GO:0003677">
    <property type="term" value="F:DNA binding"/>
    <property type="evidence" value="ECO:0007669"/>
    <property type="project" value="UniProtKB-UniRule"/>
</dbReference>
<reference evidence="11" key="1">
    <citation type="submission" date="2010-07" db="EMBL/GenBank/DDBJ databases">
        <title>The genome sequence of Gaeumannomyces graminis var. tritici strain R3-111a-1.</title>
        <authorList>
            <consortium name="The Broad Institute Genome Sequencing Platform"/>
            <person name="Ma L.-J."/>
            <person name="Dead R."/>
            <person name="Young S."/>
            <person name="Zeng Q."/>
            <person name="Koehrsen M."/>
            <person name="Alvarado L."/>
            <person name="Berlin A."/>
            <person name="Chapman S.B."/>
            <person name="Chen Z."/>
            <person name="Freedman E."/>
            <person name="Gellesch M."/>
            <person name="Goldberg J."/>
            <person name="Griggs A."/>
            <person name="Gujja S."/>
            <person name="Heilman E.R."/>
            <person name="Heiman D."/>
            <person name="Hepburn T."/>
            <person name="Howarth C."/>
            <person name="Jen D."/>
            <person name="Larson L."/>
            <person name="Mehta T."/>
            <person name="Neiman D."/>
            <person name="Pearson M."/>
            <person name="Roberts A."/>
            <person name="Saif S."/>
            <person name="Shea T."/>
            <person name="Shenoy N."/>
            <person name="Sisk P."/>
            <person name="Stolte C."/>
            <person name="Sykes S."/>
            <person name="Walk T."/>
            <person name="White J."/>
            <person name="Yandava C."/>
            <person name="Haas B."/>
            <person name="Nusbaum C."/>
            <person name="Birren B."/>
        </authorList>
    </citation>
    <scope>NUCLEOTIDE SEQUENCE [LARGE SCALE GENOMIC DNA]</scope>
    <source>
        <strain evidence="11">R3-111a-1</strain>
    </source>
</reference>
<feature type="compositionally biased region" description="Basic residues" evidence="6">
    <location>
        <begin position="415"/>
        <end position="424"/>
    </location>
</feature>
<dbReference type="PROSITE" id="PS50157">
    <property type="entry name" value="ZINC_FINGER_C2H2_2"/>
    <property type="match status" value="1"/>
</dbReference>
<reference evidence="10" key="5">
    <citation type="submission" date="2018-04" db="UniProtKB">
        <authorList>
            <consortium name="EnsemblFungi"/>
        </authorList>
    </citation>
    <scope>IDENTIFICATION</scope>
    <source>
        <strain evidence="10">R3-111a-1</strain>
    </source>
</reference>
<evidence type="ECO:0000259" key="8">
    <source>
        <dbReference type="PROSITE" id="PS50157"/>
    </source>
</evidence>
<dbReference type="OrthoDB" id="10056939at2759"/>
<keyword evidence="11" id="KW-1185">Reference proteome</keyword>
<protein>
    <recommendedName>
        <fullName evidence="12">Homeobox and C2H2 transcription factor</fullName>
    </recommendedName>
</protein>
<gene>
    <name evidence="10" type="primary">20343227</name>
    <name evidence="9" type="ORF">GGTG_02769</name>
</gene>
<dbReference type="RefSeq" id="XP_009218810.1">
    <property type="nucleotide sequence ID" value="XM_009220546.1"/>
</dbReference>
<dbReference type="STRING" id="644352.J3NNB3"/>
<dbReference type="Pfam" id="PF05920">
    <property type="entry name" value="Homeobox_KN"/>
    <property type="match status" value="1"/>
</dbReference>
<dbReference type="SMART" id="SM00355">
    <property type="entry name" value="ZnF_C2H2"/>
    <property type="match status" value="3"/>
</dbReference>
<keyword evidence="1 5" id="KW-0238">DNA-binding</keyword>
<dbReference type="GO" id="GO:0006355">
    <property type="term" value="P:regulation of DNA-templated transcription"/>
    <property type="evidence" value="ECO:0007669"/>
    <property type="project" value="InterPro"/>
</dbReference>
<dbReference type="AlphaFoldDB" id="J3NNB3"/>
<dbReference type="PROSITE" id="PS00028">
    <property type="entry name" value="ZINC_FINGER_C2H2_1"/>
    <property type="match status" value="1"/>
</dbReference>
<accession>J3NNB3</accession>
<dbReference type="InterPro" id="IPR008422">
    <property type="entry name" value="KN_HD"/>
</dbReference>
<evidence type="ECO:0000313" key="10">
    <source>
        <dbReference type="EnsemblFungi" id="EJT77665"/>
    </source>
</evidence>
<dbReference type="InterPro" id="IPR006600">
    <property type="entry name" value="HTH_CenpB_DNA-bd_dom"/>
</dbReference>
<dbReference type="InterPro" id="IPR001356">
    <property type="entry name" value="HD"/>
</dbReference>
<keyword evidence="2 5" id="KW-0371">Homeobox</keyword>
<dbReference type="InterPro" id="IPR009057">
    <property type="entry name" value="Homeodomain-like_sf"/>
</dbReference>
<name>J3NNB3_GAET3</name>
<evidence type="ECO:0000256" key="2">
    <source>
        <dbReference type="ARBA" id="ARBA00023155"/>
    </source>
</evidence>
<dbReference type="GO" id="GO:0008270">
    <property type="term" value="F:zinc ion binding"/>
    <property type="evidence" value="ECO:0007669"/>
    <property type="project" value="UniProtKB-KW"/>
</dbReference>
<feature type="domain" description="C2H2-type" evidence="8">
    <location>
        <begin position="444"/>
        <end position="472"/>
    </location>
</feature>
<dbReference type="InterPro" id="IPR013087">
    <property type="entry name" value="Znf_C2H2_type"/>
</dbReference>
<feature type="region of interest" description="Disordered" evidence="6">
    <location>
        <begin position="408"/>
        <end position="437"/>
    </location>
</feature>
<evidence type="ECO:0000256" key="3">
    <source>
        <dbReference type="ARBA" id="ARBA00023242"/>
    </source>
</evidence>
<dbReference type="PROSITE" id="PS50071">
    <property type="entry name" value="HOMEOBOX_2"/>
    <property type="match status" value="1"/>
</dbReference>
<dbReference type="EMBL" id="GL385396">
    <property type="protein sequence ID" value="EJT77665.1"/>
    <property type="molecule type" value="Genomic_DNA"/>
</dbReference>
<feature type="region of interest" description="Disordered" evidence="6">
    <location>
        <begin position="280"/>
        <end position="341"/>
    </location>
</feature>
<feature type="domain" description="Homeobox" evidence="7">
    <location>
        <begin position="220"/>
        <end position="283"/>
    </location>
</feature>
<dbReference type="HOGENOM" id="CLU_008497_2_0_1"/>
<evidence type="ECO:0000313" key="9">
    <source>
        <dbReference type="EMBL" id="EJT77665.1"/>
    </source>
</evidence>
<comment type="subcellular location">
    <subcellularLocation>
        <location evidence="5">Nucleus</location>
    </subcellularLocation>
</comment>
<feature type="DNA-binding region" description="Homeobox" evidence="5">
    <location>
        <begin position="222"/>
        <end position="284"/>
    </location>
</feature>
<evidence type="ECO:0000256" key="1">
    <source>
        <dbReference type="ARBA" id="ARBA00023125"/>
    </source>
</evidence>
<dbReference type="VEuPathDB" id="FungiDB:GGTG_02769"/>
<sequence>MPVVPEETASDLAMDEFIDWDKAGSPALAGGLGLDMPRPQPHIGSDPDMDLLFSNVNGDDFSFWALEHFANSANSANALPADDLLASIGPQTMAPEGPDLPESPCFQCRLHGYSCKTIHEGKYKGYCTSCVALRVGCSQAFDMGQGAWPPNENFPLNPWPVAGDHPNAIFQPMTSISSSVPDMMAPPTTSLSSLSEALPAVPNPGTSASSSQPPTQPPTPGPGKVGARLSKEAVRILKNWYSTHSRHPYPSDDEKESLQRLTGLSKLQISNWLANYRRRSKYTQPRSTSPNVRSHSILGSIEIPRRRGTPSPLDIRGPTTYEDLNPLQRWQVSPPENEPASATDIARAISASSGVSSGLGSPFSAPYTDDGSGRSQGHPSSASSLGTSRSSGGSLASAFSFGSRNSLGSLGSLPRGRRRRRKRPAATGPSGSKRIPLSQPLKTFQCTFCTETFRTKHDWGRHEKSLHLSLERWVCCPKGAKAFNQEAKQIQCVFCGDANPDEAHLDTHNFAPCQEKSRDERTFYRKDHLRQHLKLVHNAKFTPWSMTSWEETTAEIRSRCGFCGIIMDSWSIRVEHLAEHFKTGNTMADWKGDWGFEGPVLDMVQSAIPPYLIHEERLSPLPLMSSMGPAESPVNAYDLIKYELMYWVEGLHEDPTVEALQLEACRIIFGAEALSYKDLSSVPSWLSDLIMSRPDLRVQAMMGPIRGPSDSQMGRLTVNGKDNIFDDCPLERQLRDYVNSRMMLGLCATDSELQAEACMIVARMEESTSTPSEMIANLLIRLIQGSKAWLAPFRQRAHIPRSEDMADEDRRPLDGNSLDSTIHNYSRLERELAEYAREQMALGIQLHDAGLQEKARCIIYGSNDGWNQTAADSPVWLSGFKKRLGEAAAATNPPAACTMSEMLIGSPSPTRVGGTQQQLGLCHVMAPGGSSGVRKVGCVGRSRSGKLFLNDMNCYRRLERELSRWVGGLISPNNPNRHVPTDEEIKHQARWILYEDDDPWNNTAADNAEWLRRFKRDNGLLPDSPGPGLGDTKSWSIQQGGTGFAPPYAYPRAGRSITALTPLGTDGDGGGSDGGGKVQLTIHEGAKPFETEQRTVDKFLRTAATRYPPAAAVFCSRELESGLAEFARAGMRASATGDLPPDEALRARACEILETDATAADDAVLLEKFKAMIRGDAGQESPPPVAAAAAAAAEGISDDSGLGEGLFPVGMDLDLDLTSFTNSQMDDMFPDMDFDDGGAALAGSPSGVLF</sequence>
<reference evidence="9" key="3">
    <citation type="submission" date="2010-09" db="EMBL/GenBank/DDBJ databases">
        <title>Annotation of Gaeumannomyces graminis var. tritici R3-111a-1.</title>
        <authorList>
            <consortium name="The Broad Institute Genome Sequencing Platform"/>
            <person name="Ma L.-J."/>
            <person name="Dead R."/>
            <person name="Young S.K."/>
            <person name="Zeng Q."/>
            <person name="Gargeya S."/>
            <person name="Fitzgerald M."/>
            <person name="Haas B."/>
            <person name="Abouelleil A."/>
            <person name="Alvarado L."/>
            <person name="Arachchi H.M."/>
            <person name="Berlin A."/>
            <person name="Brown A."/>
            <person name="Chapman S.B."/>
            <person name="Chen Z."/>
            <person name="Dunbar C."/>
            <person name="Freedman E."/>
            <person name="Gearin G."/>
            <person name="Gellesch M."/>
            <person name="Goldberg J."/>
            <person name="Griggs A."/>
            <person name="Gujja S."/>
            <person name="Heiman D."/>
            <person name="Howarth C."/>
            <person name="Larson L."/>
            <person name="Lui A."/>
            <person name="MacDonald P.J.P."/>
            <person name="Mehta T."/>
            <person name="Montmayeur A."/>
            <person name="Murphy C."/>
            <person name="Neiman D."/>
            <person name="Pearson M."/>
            <person name="Priest M."/>
            <person name="Roberts A."/>
            <person name="Saif S."/>
            <person name="Shea T."/>
            <person name="Shenoy N."/>
            <person name="Sisk P."/>
            <person name="Stolte C."/>
            <person name="Sykes S."/>
            <person name="Yandava C."/>
            <person name="Wortman J."/>
            <person name="Nusbaum C."/>
            <person name="Birren B."/>
        </authorList>
    </citation>
    <scope>NUCLEOTIDE SEQUENCE</scope>
    <source>
        <strain evidence="9">R3-111a-1</strain>
    </source>
</reference>
<dbReference type="PANTHER" id="PTHR11850">
    <property type="entry name" value="HOMEOBOX PROTEIN TRANSCRIPTION FACTORS"/>
    <property type="match status" value="1"/>
</dbReference>
<dbReference type="EnsemblFungi" id="EJT77665">
    <property type="protein sequence ID" value="EJT77665"/>
    <property type="gene ID" value="GGTG_02769"/>
</dbReference>
<organism evidence="9">
    <name type="scientific">Gaeumannomyces tritici (strain R3-111a-1)</name>
    <name type="common">Wheat and barley take-all root rot fungus</name>
    <name type="synonym">Gaeumannomyces graminis var. tritici</name>
    <dbReference type="NCBI Taxonomy" id="644352"/>
    <lineage>
        <taxon>Eukaryota</taxon>
        <taxon>Fungi</taxon>
        <taxon>Dikarya</taxon>
        <taxon>Ascomycota</taxon>
        <taxon>Pezizomycotina</taxon>
        <taxon>Sordariomycetes</taxon>
        <taxon>Sordariomycetidae</taxon>
        <taxon>Magnaporthales</taxon>
        <taxon>Magnaporthaceae</taxon>
        <taxon>Gaeumannomyces</taxon>
    </lineage>
</organism>
<feature type="compositionally biased region" description="Polar residues" evidence="6">
    <location>
        <begin position="282"/>
        <end position="294"/>
    </location>
</feature>
<proteinExistence type="predicted"/>
<feature type="compositionally biased region" description="Low complexity" evidence="6">
    <location>
        <begin position="380"/>
        <end position="389"/>
    </location>
</feature>
<dbReference type="Proteomes" id="UP000006039">
    <property type="component" value="Unassembled WGS sequence"/>
</dbReference>